<dbReference type="HAMAP" id="MF_01368">
    <property type="entry name" value="Ribosomal_bL17"/>
    <property type="match status" value="1"/>
</dbReference>
<name>A0A0F2LUA3_SPOSC</name>
<reference evidence="10 11" key="1">
    <citation type="journal article" date="2014" name="BMC Genomics">
        <title>Comparative genomics of the major fungal agents of human and animal Sporotrichosis: Sporothrix schenckii and Sporothrix brasiliensis.</title>
        <authorList>
            <person name="Teixeira M.M."/>
            <person name="de Almeida L.G."/>
            <person name="Kubitschek-Barreira P."/>
            <person name="Alves F.L."/>
            <person name="Kioshima E.S."/>
            <person name="Abadio A.K."/>
            <person name="Fernandes L."/>
            <person name="Derengowski L.S."/>
            <person name="Ferreira K.S."/>
            <person name="Souza R.C."/>
            <person name="Ruiz J.C."/>
            <person name="de Andrade N.C."/>
            <person name="Paes H.C."/>
            <person name="Nicola A.M."/>
            <person name="Albuquerque P."/>
            <person name="Gerber A.L."/>
            <person name="Martins V.P."/>
            <person name="Peconick L.D."/>
            <person name="Neto A.V."/>
            <person name="Chaucanez C.B."/>
            <person name="Silva P.A."/>
            <person name="Cunha O.L."/>
            <person name="de Oliveira F.F."/>
            <person name="dos Santos T.C."/>
            <person name="Barros A.L."/>
            <person name="Soares M.A."/>
            <person name="de Oliveira L.M."/>
            <person name="Marini M.M."/>
            <person name="Villalobos-Duno H."/>
            <person name="Cunha M.M."/>
            <person name="de Hoog S."/>
            <person name="da Silveira J.F."/>
            <person name="Henrissat B."/>
            <person name="Nino-Vega G.A."/>
            <person name="Cisalpino P.S."/>
            <person name="Mora-Montes H.M."/>
            <person name="Almeida S.R."/>
            <person name="Stajich J.E."/>
            <person name="Lopes-Bezerra L.M."/>
            <person name="Vasconcelos A.T."/>
            <person name="Felipe M.S."/>
        </authorList>
    </citation>
    <scope>NUCLEOTIDE SEQUENCE [LARGE SCALE GENOMIC DNA]</scope>
    <source>
        <strain evidence="10 11">1099-18</strain>
    </source>
</reference>
<evidence type="ECO:0000256" key="3">
    <source>
        <dbReference type="ARBA" id="ARBA00022980"/>
    </source>
</evidence>
<dbReference type="GO" id="GO:0003735">
    <property type="term" value="F:structural constituent of ribosome"/>
    <property type="evidence" value="ECO:0007669"/>
    <property type="project" value="InterPro"/>
</dbReference>
<dbReference type="GO" id="GO:0005762">
    <property type="term" value="C:mitochondrial large ribosomal subunit"/>
    <property type="evidence" value="ECO:0007669"/>
    <property type="project" value="TreeGrafter"/>
</dbReference>
<dbReference type="InterPro" id="IPR036373">
    <property type="entry name" value="Ribosomal_bL17_sf"/>
</dbReference>
<keyword evidence="3 8" id="KW-0689">Ribosomal protein</keyword>
<dbReference type="PANTHER" id="PTHR14413">
    <property type="entry name" value="RIBOSOMAL PROTEIN L17"/>
    <property type="match status" value="1"/>
</dbReference>
<dbReference type="PANTHER" id="PTHR14413:SF16">
    <property type="entry name" value="LARGE RIBOSOMAL SUBUNIT PROTEIN BL17M"/>
    <property type="match status" value="1"/>
</dbReference>
<reference evidence="10 11" key="2">
    <citation type="journal article" date="2015" name="Eukaryot. Cell">
        <title>Asexual propagation of a virulent clone complex in a human and feline outbreak of sporotrichosis.</title>
        <authorList>
            <person name="Teixeira Mde M."/>
            <person name="Rodrigues A.M."/>
            <person name="Tsui C.K."/>
            <person name="de Almeida L.G."/>
            <person name="Van Diepeningen A.D."/>
            <person name="van den Ende B.G."/>
            <person name="Fernandes G.F."/>
            <person name="Kano R."/>
            <person name="Hamelin R.C."/>
            <person name="Lopes-Bezerra L.M."/>
            <person name="Vasconcelos A.T."/>
            <person name="de Hoog S."/>
            <person name="de Camargo Z.P."/>
            <person name="Felipe M.S."/>
        </authorList>
    </citation>
    <scope>NUCLEOTIDE SEQUENCE [LARGE SCALE GENOMIC DNA]</scope>
    <source>
        <strain evidence="10 11">1099-18</strain>
    </source>
</reference>
<protein>
    <recommendedName>
        <fullName evidence="6">Large ribosomal subunit protein bL17m</fullName>
    </recommendedName>
</protein>
<feature type="compositionally biased region" description="Pro residues" evidence="9">
    <location>
        <begin position="277"/>
        <end position="290"/>
    </location>
</feature>
<comment type="function">
    <text evidence="7">Component of the mitochondrial ribosome (mitoribosome), a dedicated translation machinery responsible for the synthesis of mitochondrial genome-encoded proteins, including at least some of the essential transmembrane subunits of the mitochondrial respiratory chain. The mitoribosomes are attached to the mitochondrial inner membrane and translation products are cotranslationally integrated into the membrane.</text>
</comment>
<comment type="similarity">
    <text evidence="2 8">Belongs to the bacterial ribosomal protein bL17 family.</text>
</comment>
<dbReference type="GeneID" id="27672230"/>
<dbReference type="SUPFAM" id="SSF64263">
    <property type="entry name" value="Prokaryotic ribosomal protein L17"/>
    <property type="match status" value="1"/>
</dbReference>
<evidence type="ECO:0000256" key="7">
    <source>
        <dbReference type="ARBA" id="ARBA00037226"/>
    </source>
</evidence>
<dbReference type="InterPro" id="IPR047859">
    <property type="entry name" value="Ribosomal_bL17_CS"/>
</dbReference>
<evidence type="ECO:0000256" key="4">
    <source>
        <dbReference type="ARBA" id="ARBA00023128"/>
    </source>
</evidence>
<dbReference type="GO" id="GO:0006412">
    <property type="term" value="P:translation"/>
    <property type="evidence" value="ECO:0007669"/>
    <property type="project" value="InterPro"/>
</dbReference>
<sequence>MPKVLHSIDFIPHEAVDDTSLLVPCHPPTQSCRPAPSSPSTVAMAGGLVKYRHLSRSSAHRQALLRNLVSSLVKHESIHTTWHKAKEAQRLAEKLITLAKRDNEETRRKAQAILYTPHLLMPKLFGALKARYADRPGGYTRVLRTEPKKDDQAQSAILELVDGPYDMRFAMTAAAVARDRALGRDHTDLTQRNREKVTRFRQNGEDDFERMVRRTQRLRLDEAGVQLADLEPIISQRTPDADELLKRAKPAHDYWSPPKSRRSAKALSNDIGEPKNQTPPPPPPPPPPPKKTLGDRIRSLPLVG</sequence>
<dbReference type="VEuPathDB" id="FungiDB:SPSK_10613"/>
<dbReference type="PROSITE" id="PS01167">
    <property type="entry name" value="RIBOSOMAL_L17"/>
    <property type="match status" value="1"/>
</dbReference>
<dbReference type="InterPro" id="IPR000456">
    <property type="entry name" value="Ribosomal_bL17"/>
</dbReference>
<evidence type="ECO:0000256" key="5">
    <source>
        <dbReference type="ARBA" id="ARBA00023274"/>
    </source>
</evidence>
<comment type="caution">
    <text evidence="10">The sequence shown here is derived from an EMBL/GenBank/DDBJ whole genome shotgun (WGS) entry which is preliminary data.</text>
</comment>
<keyword evidence="4" id="KW-0496">Mitochondrion</keyword>
<evidence type="ECO:0000256" key="6">
    <source>
        <dbReference type="ARBA" id="ARBA00035290"/>
    </source>
</evidence>
<evidence type="ECO:0000256" key="2">
    <source>
        <dbReference type="ARBA" id="ARBA00008777"/>
    </source>
</evidence>
<evidence type="ECO:0000256" key="8">
    <source>
        <dbReference type="RuleBase" id="RU000660"/>
    </source>
</evidence>
<organism evidence="10 11">
    <name type="scientific">Sporothrix schenckii 1099-18</name>
    <dbReference type="NCBI Taxonomy" id="1397361"/>
    <lineage>
        <taxon>Eukaryota</taxon>
        <taxon>Fungi</taxon>
        <taxon>Dikarya</taxon>
        <taxon>Ascomycota</taxon>
        <taxon>Pezizomycotina</taxon>
        <taxon>Sordariomycetes</taxon>
        <taxon>Sordariomycetidae</taxon>
        <taxon>Ophiostomatales</taxon>
        <taxon>Ophiostomataceae</taxon>
        <taxon>Sporothrix</taxon>
    </lineage>
</organism>
<evidence type="ECO:0000256" key="9">
    <source>
        <dbReference type="SAM" id="MobiDB-lite"/>
    </source>
</evidence>
<dbReference type="Gene3D" id="3.90.1030.10">
    <property type="entry name" value="Ribosomal protein L17"/>
    <property type="match status" value="1"/>
</dbReference>
<dbReference type="Proteomes" id="UP000033710">
    <property type="component" value="Unassembled WGS sequence"/>
</dbReference>
<gene>
    <name evidence="10" type="ORF">SPSK_10613</name>
</gene>
<dbReference type="OrthoDB" id="275000at2759"/>
<dbReference type="AlphaFoldDB" id="A0A0F2LUA3"/>
<dbReference type="RefSeq" id="XP_016583718.1">
    <property type="nucleotide sequence ID" value="XM_016736953.1"/>
</dbReference>
<comment type="subcellular location">
    <subcellularLocation>
        <location evidence="1">Mitochondrion</location>
    </subcellularLocation>
</comment>
<evidence type="ECO:0000313" key="11">
    <source>
        <dbReference type="Proteomes" id="UP000033710"/>
    </source>
</evidence>
<evidence type="ECO:0000256" key="1">
    <source>
        <dbReference type="ARBA" id="ARBA00004173"/>
    </source>
</evidence>
<dbReference type="NCBIfam" id="TIGR00059">
    <property type="entry name" value="L17"/>
    <property type="match status" value="1"/>
</dbReference>
<dbReference type="KEGG" id="ssck:SPSK_10613"/>
<proteinExistence type="inferred from homology"/>
<dbReference type="EMBL" id="AXCR01000012">
    <property type="protein sequence ID" value="KJR81042.1"/>
    <property type="molecule type" value="Genomic_DNA"/>
</dbReference>
<feature type="region of interest" description="Disordered" evidence="9">
    <location>
        <begin position="248"/>
        <end position="304"/>
    </location>
</feature>
<dbReference type="Pfam" id="PF01196">
    <property type="entry name" value="Ribosomal_L17"/>
    <property type="match status" value="1"/>
</dbReference>
<accession>A0A0F2LUA3</accession>
<keyword evidence="5 8" id="KW-0687">Ribonucleoprotein</keyword>
<dbReference type="FunFam" id="3.90.1030.10:FF:000005">
    <property type="entry name" value="Probable 50S ribosomal protein L17"/>
    <property type="match status" value="1"/>
</dbReference>
<evidence type="ECO:0000313" key="10">
    <source>
        <dbReference type="EMBL" id="KJR81042.1"/>
    </source>
</evidence>